<dbReference type="SUPFAM" id="SSF56112">
    <property type="entry name" value="Protein kinase-like (PK-like)"/>
    <property type="match status" value="1"/>
</dbReference>
<evidence type="ECO:0000256" key="3">
    <source>
        <dbReference type="ARBA" id="ARBA00022777"/>
    </source>
</evidence>
<evidence type="ECO:0000313" key="7">
    <source>
        <dbReference type="EMBL" id="CAE7190572.1"/>
    </source>
</evidence>
<dbReference type="PANTHER" id="PTHR44329">
    <property type="entry name" value="SERINE/THREONINE-PROTEIN KINASE TNNI3K-RELATED"/>
    <property type="match status" value="1"/>
</dbReference>
<proteinExistence type="predicted"/>
<dbReference type="GO" id="GO:0007166">
    <property type="term" value="P:cell surface receptor signaling pathway"/>
    <property type="evidence" value="ECO:0007669"/>
    <property type="project" value="InterPro"/>
</dbReference>
<feature type="region of interest" description="Disordered" evidence="5">
    <location>
        <begin position="70"/>
        <end position="124"/>
    </location>
</feature>
<dbReference type="CDD" id="cd21037">
    <property type="entry name" value="MLKL_NTD"/>
    <property type="match status" value="1"/>
</dbReference>
<sequence>MARGTRDTPASVQVAGLLTYVHLKQLEAAIAPRPFTHPPPNAKHLLRYITPFLPATLAFAYEYLGCWSKPSEDEDDQPSQPPPALSRYNIQTEPRKDVDPVGSTSTKSQSSPNTITPTQQPGSEPEAILDQLARSPPAFVREDSKPQSDLGKLASMALDGAISVAQITAELGNIPYLGQAVKCLNGILNAIQQSKVNRQQWEMLRNRCVMVLYVGGEQVRINGKQEGDKLQLAAQMIEATFTDIATRVGYYNEMNWVLAIFLQETISEEIDEFSTRLESCLSFFSFSSHVNQNQWIQDFRAQKQSDIRGMEQLHEELAKEGIVMGEVANRTDQIMKILEKVLNDKSPTLLPGDTTSKDKYVEPERIIYTILSVTNLHLPPELLAGGEQVAKKVFKLGTSKKAQLQPYASKLVRDANLWYGLQSKYILRFKGIGMEPITKDGHFQLYMVSPWMPNSDAMTYLAPYRDASGMKKGILRIESLVIDAAMGLKYLHESNIVHSGMCGSNVLISDSGGGVLGGLGLAKVGLKNSVDPKKPVVMTGKPASYRWQAPELIKVDDAVLTTHSDIWGWAMATLEIVSGREPFCKLRGEGPVIGGICEGQTPQKADYPEFIRYAYQPVEMWDLLEECWSQKPADRPTIDKVVKRLHEIESMPEVVVEGEGKLVA</sequence>
<dbReference type="InterPro" id="IPR051681">
    <property type="entry name" value="Ser/Thr_Kinases-Pseudokinases"/>
</dbReference>
<gene>
    <name evidence="7" type="ORF">RDB_LOCUS127208</name>
</gene>
<protein>
    <recommendedName>
        <fullName evidence="6">Protein kinase domain-containing protein</fullName>
    </recommendedName>
</protein>
<reference evidence="7" key="1">
    <citation type="submission" date="2021-01" db="EMBL/GenBank/DDBJ databases">
        <authorList>
            <person name="Kaushik A."/>
        </authorList>
    </citation>
    <scope>NUCLEOTIDE SEQUENCE</scope>
    <source>
        <strain evidence="7">AG5</strain>
    </source>
</reference>
<dbReference type="Gene3D" id="1.20.930.20">
    <property type="entry name" value="Adaptor protein Cbl, N-terminal domain"/>
    <property type="match status" value="1"/>
</dbReference>
<dbReference type="GO" id="GO:0005524">
    <property type="term" value="F:ATP binding"/>
    <property type="evidence" value="ECO:0007669"/>
    <property type="project" value="UniProtKB-KW"/>
</dbReference>
<feature type="compositionally biased region" description="Polar residues" evidence="5">
    <location>
        <begin position="102"/>
        <end position="122"/>
    </location>
</feature>
<dbReference type="Proteomes" id="UP000663827">
    <property type="component" value="Unassembled WGS sequence"/>
</dbReference>
<name>A0A8H3E2H4_9AGAM</name>
<dbReference type="InterPro" id="IPR059179">
    <property type="entry name" value="MLKL-like_MCAfunc"/>
</dbReference>
<dbReference type="Pfam" id="PF07714">
    <property type="entry name" value="PK_Tyr_Ser-Thr"/>
    <property type="match status" value="1"/>
</dbReference>
<evidence type="ECO:0000256" key="2">
    <source>
        <dbReference type="ARBA" id="ARBA00022741"/>
    </source>
</evidence>
<dbReference type="InterPro" id="IPR011009">
    <property type="entry name" value="Kinase-like_dom_sf"/>
</dbReference>
<dbReference type="PROSITE" id="PS50011">
    <property type="entry name" value="PROTEIN_KINASE_DOM"/>
    <property type="match status" value="1"/>
</dbReference>
<accession>A0A8H3E2H4</accession>
<dbReference type="InterPro" id="IPR001245">
    <property type="entry name" value="Ser-Thr/Tyr_kinase_cat_dom"/>
</dbReference>
<dbReference type="InterPro" id="IPR000719">
    <property type="entry name" value="Prot_kinase_dom"/>
</dbReference>
<evidence type="ECO:0000256" key="5">
    <source>
        <dbReference type="SAM" id="MobiDB-lite"/>
    </source>
</evidence>
<feature type="domain" description="Protein kinase" evidence="6">
    <location>
        <begin position="335"/>
        <end position="649"/>
    </location>
</feature>
<evidence type="ECO:0000313" key="8">
    <source>
        <dbReference type="Proteomes" id="UP000663827"/>
    </source>
</evidence>
<dbReference type="AlphaFoldDB" id="A0A8H3E2H4"/>
<dbReference type="GO" id="GO:0004674">
    <property type="term" value="F:protein serine/threonine kinase activity"/>
    <property type="evidence" value="ECO:0007669"/>
    <property type="project" value="TreeGrafter"/>
</dbReference>
<dbReference type="Gene3D" id="1.10.510.10">
    <property type="entry name" value="Transferase(Phosphotransferase) domain 1"/>
    <property type="match status" value="1"/>
</dbReference>
<dbReference type="PANTHER" id="PTHR44329:SF288">
    <property type="entry name" value="MITOGEN-ACTIVATED PROTEIN KINASE KINASE KINASE 20"/>
    <property type="match status" value="1"/>
</dbReference>
<dbReference type="InterPro" id="IPR036537">
    <property type="entry name" value="Adaptor_Cbl_N_dom_sf"/>
</dbReference>
<evidence type="ECO:0000256" key="4">
    <source>
        <dbReference type="ARBA" id="ARBA00022840"/>
    </source>
</evidence>
<evidence type="ECO:0000256" key="1">
    <source>
        <dbReference type="ARBA" id="ARBA00022679"/>
    </source>
</evidence>
<keyword evidence="3" id="KW-0418">Kinase</keyword>
<dbReference type="EMBL" id="CAJNJQ010003028">
    <property type="protein sequence ID" value="CAE7190572.1"/>
    <property type="molecule type" value="Genomic_DNA"/>
</dbReference>
<comment type="caution">
    <text evidence="7">The sequence shown here is derived from an EMBL/GenBank/DDBJ whole genome shotgun (WGS) entry which is preliminary data.</text>
</comment>
<keyword evidence="4" id="KW-0067">ATP-binding</keyword>
<organism evidence="7 8">
    <name type="scientific">Rhizoctonia solani</name>
    <dbReference type="NCBI Taxonomy" id="456999"/>
    <lineage>
        <taxon>Eukaryota</taxon>
        <taxon>Fungi</taxon>
        <taxon>Dikarya</taxon>
        <taxon>Basidiomycota</taxon>
        <taxon>Agaricomycotina</taxon>
        <taxon>Agaricomycetes</taxon>
        <taxon>Cantharellales</taxon>
        <taxon>Ceratobasidiaceae</taxon>
        <taxon>Rhizoctonia</taxon>
    </lineage>
</organism>
<keyword evidence="2" id="KW-0547">Nucleotide-binding</keyword>
<keyword evidence="1" id="KW-0808">Transferase</keyword>
<evidence type="ECO:0000259" key="6">
    <source>
        <dbReference type="PROSITE" id="PS50011"/>
    </source>
</evidence>